<dbReference type="InterPro" id="IPR018247">
    <property type="entry name" value="EF_Hand_1_Ca_BS"/>
</dbReference>
<feature type="domain" description="EF-hand" evidence="2">
    <location>
        <begin position="32"/>
        <end position="63"/>
    </location>
</feature>
<keyword evidence="1" id="KW-0106">Calcium</keyword>
<proteinExistence type="predicted"/>
<evidence type="ECO:0000256" key="1">
    <source>
        <dbReference type="ARBA" id="ARBA00022837"/>
    </source>
</evidence>
<sequence>MAELGYYSGPGFMNDLPAEELSQILQKTVNLEDSEAIHDMFSATDTDGDGFITFDEFARMMQE</sequence>
<accession>A0A3P7YE09</accession>
<dbReference type="PROSITE" id="PS50222">
    <property type="entry name" value="EF_HAND_2"/>
    <property type="match status" value="1"/>
</dbReference>
<protein>
    <submittedName>
        <fullName evidence="5">EF-hand domain-containing protein</fullName>
    </submittedName>
</protein>
<reference evidence="5" key="2">
    <citation type="submission" date="2019-09" db="UniProtKB">
        <authorList>
            <consortium name="WormBaseParasite"/>
        </authorList>
    </citation>
    <scope>IDENTIFICATION</scope>
</reference>
<dbReference type="SUPFAM" id="SSF47473">
    <property type="entry name" value="EF-hand"/>
    <property type="match status" value="1"/>
</dbReference>
<name>A0A3P7YE09_HELPZ</name>
<reference evidence="3 4" key="1">
    <citation type="submission" date="2018-11" db="EMBL/GenBank/DDBJ databases">
        <authorList>
            <consortium name="Pathogen Informatics"/>
        </authorList>
    </citation>
    <scope>NUCLEOTIDE SEQUENCE [LARGE SCALE GENOMIC DNA]</scope>
</reference>
<dbReference type="Proteomes" id="UP000050761">
    <property type="component" value="Unassembled WGS sequence"/>
</dbReference>
<dbReference type="EMBL" id="UZAH01026867">
    <property type="protein sequence ID" value="VDO86196.1"/>
    <property type="molecule type" value="Genomic_DNA"/>
</dbReference>
<dbReference type="GO" id="GO:0005509">
    <property type="term" value="F:calcium ion binding"/>
    <property type="evidence" value="ECO:0007669"/>
    <property type="project" value="InterPro"/>
</dbReference>
<dbReference type="AlphaFoldDB" id="A0A3P7YE09"/>
<dbReference type="Pfam" id="PF13833">
    <property type="entry name" value="EF-hand_8"/>
    <property type="match status" value="1"/>
</dbReference>
<dbReference type="PROSITE" id="PS00018">
    <property type="entry name" value="EF_HAND_1"/>
    <property type="match status" value="1"/>
</dbReference>
<dbReference type="InterPro" id="IPR011992">
    <property type="entry name" value="EF-hand-dom_pair"/>
</dbReference>
<evidence type="ECO:0000259" key="2">
    <source>
        <dbReference type="PROSITE" id="PS50222"/>
    </source>
</evidence>
<dbReference type="CDD" id="cd00051">
    <property type="entry name" value="EFh"/>
    <property type="match status" value="1"/>
</dbReference>
<evidence type="ECO:0000313" key="4">
    <source>
        <dbReference type="Proteomes" id="UP000050761"/>
    </source>
</evidence>
<gene>
    <name evidence="3" type="ORF">HPBE_LOCUS10746</name>
</gene>
<evidence type="ECO:0000313" key="3">
    <source>
        <dbReference type="EMBL" id="VDO86196.1"/>
    </source>
</evidence>
<organism evidence="3">
    <name type="scientific">Heligmosomoides polygyrus</name>
    <name type="common">Parasitic roundworm</name>
    <dbReference type="NCBI Taxonomy" id="6339"/>
    <lineage>
        <taxon>Eukaryota</taxon>
        <taxon>Metazoa</taxon>
        <taxon>Ecdysozoa</taxon>
        <taxon>Nematoda</taxon>
        <taxon>Chromadorea</taxon>
        <taxon>Rhabditida</taxon>
        <taxon>Rhabditina</taxon>
        <taxon>Rhabditomorpha</taxon>
        <taxon>Strongyloidea</taxon>
        <taxon>Heligmosomidae</taxon>
        <taxon>Heligmosomoides</taxon>
    </lineage>
</organism>
<keyword evidence="4" id="KW-1185">Reference proteome</keyword>
<dbReference type="InterPro" id="IPR002048">
    <property type="entry name" value="EF_hand_dom"/>
</dbReference>
<dbReference type="WBParaSite" id="HPBE_0001074501-mRNA-1">
    <property type="protein sequence ID" value="HPBE_0001074501-mRNA-1"/>
    <property type="gene ID" value="HPBE_0001074501"/>
</dbReference>
<dbReference type="Gene3D" id="1.10.238.10">
    <property type="entry name" value="EF-hand"/>
    <property type="match status" value="1"/>
</dbReference>
<evidence type="ECO:0000313" key="5">
    <source>
        <dbReference type="WBParaSite" id="HPBE_0001074501-mRNA-1"/>
    </source>
</evidence>